<name>A0AC34Q4F9_9BILA</name>
<proteinExistence type="predicted"/>
<evidence type="ECO:0000313" key="1">
    <source>
        <dbReference type="Proteomes" id="UP000887576"/>
    </source>
</evidence>
<accession>A0AC34Q4F9</accession>
<dbReference type="Proteomes" id="UP000887576">
    <property type="component" value="Unplaced"/>
</dbReference>
<evidence type="ECO:0000313" key="2">
    <source>
        <dbReference type="WBParaSite" id="JU765_v2.g12861.t1"/>
    </source>
</evidence>
<protein>
    <submittedName>
        <fullName evidence="2">Uncharacterized protein</fullName>
    </submittedName>
</protein>
<reference evidence="2" key="1">
    <citation type="submission" date="2022-11" db="UniProtKB">
        <authorList>
            <consortium name="WormBaseParasite"/>
        </authorList>
    </citation>
    <scope>IDENTIFICATION</scope>
</reference>
<dbReference type="WBParaSite" id="JU765_v2.g12861.t1">
    <property type="protein sequence ID" value="JU765_v2.g12861.t1"/>
    <property type="gene ID" value="JU765_v2.g12861"/>
</dbReference>
<sequence length="570" mass="66400">MWFLSLNLVQILALITAEKLLFVGFTLETRQDGSYRVRIKSGIFNPDGRLKLIYESSVPVWGVSDGGKITAHAINVVVDGRHYRPMLCYQEDVTGHYRVRCGFFTTGHEFIWGVEGTITAHAVNVVVDGRHYRPMLCYQEDVTGHYRVRCGFFTTGHEFTSAETYDKCLVSKFDEMAIGRRTAHNQSIYYVSKGTWNRCFFQTSESAQDNVVQDCTYIDYDAIKDTELNCQFKNKKKRKLKVSTFDDRAFYQDNLNYGYFPKKSSESQVLKYHDYDTFDYKFVLDVDDVVVETILPRYFGMKLRTDSDPCIIEFFQVPSDKPISNLRELTCFPKEVKPIYFLKNDTKIGQIFINGCFLDYVTNSLICYIYKEQKLDQPTETVKYYLKDCGAYGDPNEIRIFTDLHRIFVGSLQGGGCMYFFSNQTVLHVDRQDAFAHDPITNQTAHSRCKCEEDCVQYTLIRDQEILKFRNGIYKLLEGKECRTYNLSYDFLFVDDYGESVFVPKRLRSYCFRILVTHVYIVLAVDSVLLFTFLTIFCLEVVGYRKKAWHDIRLELIEQKRVILQAAGRI</sequence>
<organism evidence="1 2">
    <name type="scientific">Panagrolaimus sp. JU765</name>
    <dbReference type="NCBI Taxonomy" id="591449"/>
    <lineage>
        <taxon>Eukaryota</taxon>
        <taxon>Metazoa</taxon>
        <taxon>Ecdysozoa</taxon>
        <taxon>Nematoda</taxon>
        <taxon>Chromadorea</taxon>
        <taxon>Rhabditida</taxon>
        <taxon>Tylenchina</taxon>
        <taxon>Panagrolaimomorpha</taxon>
        <taxon>Panagrolaimoidea</taxon>
        <taxon>Panagrolaimidae</taxon>
        <taxon>Panagrolaimus</taxon>
    </lineage>
</organism>